<dbReference type="InterPro" id="IPR036412">
    <property type="entry name" value="HAD-like_sf"/>
</dbReference>
<proteinExistence type="predicted"/>
<protein>
    <recommendedName>
        <fullName evidence="3">HAD family hydrolase</fullName>
    </recommendedName>
</protein>
<dbReference type="EMBL" id="MFTJ01000051">
    <property type="protein sequence ID" value="OGI64468.1"/>
    <property type="molecule type" value="Genomic_DNA"/>
</dbReference>
<name>A0A1F6V4D3_9BACT</name>
<evidence type="ECO:0000313" key="2">
    <source>
        <dbReference type="Proteomes" id="UP000178700"/>
    </source>
</evidence>
<evidence type="ECO:0008006" key="3">
    <source>
        <dbReference type="Google" id="ProtNLM"/>
    </source>
</evidence>
<comment type="caution">
    <text evidence="1">The sequence shown here is derived from an EMBL/GenBank/DDBJ whole genome shotgun (WGS) entry which is preliminary data.</text>
</comment>
<dbReference type="InterPro" id="IPR023214">
    <property type="entry name" value="HAD_sf"/>
</dbReference>
<dbReference type="Proteomes" id="UP000178700">
    <property type="component" value="Unassembled WGS sequence"/>
</dbReference>
<accession>A0A1F6V4D3</accession>
<gene>
    <name evidence="1" type="ORF">A2642_02930</name>
</gene>
<dbReference type="Pfam" id="PF13242">
    <property type="entry name" value="Hydrolase_like"/>
    <property type="match status" value="1"/>
</dbReference>
<reference evidence="1 2" key="1">
    <citation type="journal article" date="2016" name="Nat. Commun.">
        <title>Thousands of microbial genomes shed light on interconnected biogeochemical processes in an aquifer system.</title>
        <authorList>
            <person name="Anantharaman K."/>
            <person name="Brown C.T."/>
            <person name="Hug L.A."/>
            <person name="Sharon I."/>
            <person name="Castelle C.J."/>
            <person name="Probst A.J."/>
            <person name="Thomas B.C."/>
            <person name="Singh A."/>
            <person name="Wilkins M.J."/>
            <person name="Karaoz U."/>
            <person name="Brodie E.L."/>
            <person name="Williams K.H."/>
            <person name="Hubbard S.S."/>
            <person name="Banfield J.F."/>
        </authorList>
    </citation>
    <scope>NUCLEOTIDE SEQUENCE [LARGE SCALE GENOMIC DNA]</scope>
</reference>
<dbReference type="AlphaFoldDB" id="A0A1F6V4D3"/>
<organism evidence="1 2">
    <name type="scientific">Candidatus Nomurabacteria bacterium RIFCSPHIGHO2_01_FULL_39_10</name>
    <dbReference type="NCBI Taxonomy" id="1801733"/>
    <lineage>
        <taxon>Bacteria</taxon>
        <taxon>Candidatus Nomuraibacteriota</taxon>
    </lineage>
</organism>
<dbReference type="SUPFAM" id="SSF56784">
    <property type="entry name" value="HAD-like"/>
    <property type="match status" value="1"/>
</dbReference>
<sequence length="79" mass="8878">MQAVAQFPNRAGWVIGDRIDSEIKYGNELGLKTVLFRHATGKYRGLVPKSGLEKPTYIVESFLGLRRVLGVEEREGVME</sequence>
<dbReference type="Gene3D" id="3.40.50.1000">
    <property type="entry name" value="HAD superfamily/HAD-like"/>
    <property type="match status" value="1"/>
</dbReference>
<evidence type="ECO:0000313" key="1">
    <source>
        <dbReference type="EMBL" id="OGI64468.1"/>
    </source>
</evidence>